<protein>
    <recommendedName>
        <fullName evidence="1">non-specific serine/threonine protein kinase</fullName>
        <ecNumber evidence="1">2.7.11.1</ecNumber>
    </recommendedName>
</protein>
<feature type="non-terminal residue" evidence="10">
    <location>
        <position position="382"/>
    </location>
</feature>
<keyword evidence="3" id="KW-0808">Transferase</keyword>
<evidence type="ECO:0000256" key="5">
    <source>
        <dbReference type="ARBA" id="ARBA00022777"/>
    </source>
</evidence>
<evidence type="ECO:0000313" key="10">
    <source>
        <dbReference type="EMBL" id="CAG8619433.1"/>
    </source>
</evidence>
<dbReference type="GO" id="GO:0005524">
    <property type="term" value="F:ATP binding"/>
    <property type="evidence" value="ECO:0007669"/>
    <property type="project" value="UniProtKB-KW"/>
</dbReference>
<evidence type="ECO:0000313" key="11">
    <source>
        <dbReference type="Proteomes" id="UP000789831"/>
    </source>
</evidence>
<evidence type="ECO:0000256" key="2">
    <source>
        <dbReference type="ARBA" id="ARBA00022527"/>
    </source>
</evidence>
<dbReference type="OrthoDB" id="2320506at2759"/>
<dbReference type="InterPro" id="IPR011009">
    <property type="entry name" value="Kinase-like_dom_sf"/>
</dbReference>
<evidence type="ECO:0000256" key="3">
    <source>
        <dbReference type="ARBA" id="ARBA00022679"/>
    </source>
</evidence>
<dbReference type="GO" id="GO:0004674">
    <property type="term" value="F:protein serine/threonine kinase activity"/>
    <property type="evidence" value="ECO:0007669"/>
    <property type="project" value="UniProtKB-KW"/>
</dbReference>
<evidence type="ECO:0000256" key="8">
    <source>
        <dbReference type="ARBA" id="ARBA00048679"/>
    </source>
</evidence>
<dbReference type="Proteomes" id="UP000789831">
    <property type="component" value="Unassembled WGS sequence"/>
</dbReference>
<feature type="domain" description="Protein kinase" evidence="9">
    <location>
        <begin position="53"/>
        <end position="382"/>
    </location>
</feature>
<dbReference type="Pfam" id="PF01163">
    <property type="entry name" value="RIO1"/>
    <property type="match status" value="1"/>
</dbReference>
<keyword evidence="5" id="KW-0418">Kinase</keyword>
<gene>
    <name evidence="10" type="ORF">AGERDE_LOCUS9989</name>
</gene>
<comment type="catalytic activity">
    <reaction evidence="7">
        <text>L-threonyl-[protein] + ATP = O-phospho-L-threonyl-[protein] + ADP + H(+)</text>
        <dbReference type="Rhea" id="RHEA:46608"/>
        <dbReference type="Rhea" id="RHEA-COMP:11060"/>
        <dbReference type="Rhea" id="RHEA-COMP:11605"/>
        <dbReference type="ChEBI" id="CHEBI:15378"/>
        <dbReference type="ChEBI" id="CHEBI:30013"/>
        <dbReference type="ChEBI" id="CHEBI:30616"/>
        <dbReference type="ChEBI" id="CHEBI:61977"/>
        <dbReference type="ChEBI" id="CHEBI:456216"/>
        <dbReference type="EC" id="2.7.11.1"/>
    </reaction>
</comment>
<evidence type="ECO:0000256" key="1">
    <source>
        <dbReference type="ARBA" id="ARBA00012513"/>
    </source>
</evidence>
<evidence type="ECO:0000259" key="9">
    <source>
        <dbReference type="PROSITE" id="PS50011"/>
    </source>
</evidence>
<dbReference type="AlphaFoldDB" id="A0A9N9GMI6"/>
<keyword evidence="11" id="KW-1185">Reference proteome</keyword>
<name>A0A9N9GMI6_9GLOM</name>
<dbReference type="EC" id="2.7.11.1" evidence="1"/>
<evidence type="ECO:0000256" key="7">
    <source>
        <dbReference type="ARBA" id="ARBA00047899"/>
    </source>
</evidence>
<dbReference type="InterPro" id="IPR018934">
    <property type="entry name" value="RIO_dom"/>
</dbReference>
<dbReference type="InterPro" id="IPR000719">
    <property type="entry name" value="Prot_kinase_dom"/>
</dbReference>
<dbReference type="Gene3D" id="1.10.510.10">
    <property type="entry name" value="Transferase(Phosphotransferase) domain 1"/>
    <property type="match status" value="1"/>
</dbReference>
<keyword evidence="2" id="KW-0723">Serine/threonine-protein kinase</keyword>
<comment type="catalytic activity">
    <reaction evidence="8">
        <text>L-seryl-[protein] + ATP = O-phospho-L-seryl-[protein] + ADP + H(+)</text>
        <dbReference type="Rhea" id="RHEA:17989"/>
        <dbReference type="Rhea" id="RHEA-COMP:9863"/>
        <dbReference type="Rhea" id="RHEA-COMP:11604"/>
        <dbReference type="ChEBI" id="CHEBI:15378"/>
        <dbReference type="ChEBI" id="CHEBI:29999"/>
        <dbReference type="ChEBI" id="CHEBI:30616"/>
        <dbReference type="ChEBI" id="CHEBI:83421"/>
        <dbReference type="ChEBI" id="CHEBI:456216"/>
        <dbReference type="EC" id="2.7.11.1"/>
    </reaction>
</comment>
<accession>A0A9N9GMI6</accession>
<organism evidence="10 11">
    <name type="scientific">Ambispora gerdemannii</name>
    <dbReference type="NCBI Taxonomy" id="144530"/>
    <lineage>
        <taxon>Eukaryota</taxon>
        <taxon>Fungi</taxon>
        <taxon>Fungi incertae sedis</taxon>
        <taxon>Mucoromycota</taxon>
        <taxon>Glomeromycotina</taxon>
        <taxon>Glomeromycetes</taxon>
        <taxon>Archaeosporales</taxon>
        <taxon>Ambisporaceae</taxon>
        <taxon>Ambispora</taxon>
    </lineage>
</organism>
<evidence type="ECO:0000256" key="4">
    <source>
        <dbReference type="ARBA" id="ARBA00022741"/>
    </source>
</evidence>
<keyword evidence="6" id="KW-0067">ATP-binding</keyword>
<proteinExistence type="predicted"/>
<reference evidence="10" key="1">
    <citation type="submission" date="2021-06" db="EMBL/GenBank/DDBJ databases">
        <authorList>
            <person name="Kallberg Y."/>
            <person name="Tangrot J."/>
            <person name="Rosling A."/>
        </authorList>
    </citation>
    <scope>NUCLEOTIDE SEQUENCE</scope>
    <source>
        <strain evidence="10">MT106</strain>
    </source>
</reference>
<dbReference type="EMBL" id="CAJVPL010002775">
    <property type="protein sequence ID" value="CAG8619433.1"/>
    <property type="molecule type" value="Genomic_DNA"/>
</dbReference>
<comment type="caution">
    <text evidence="10">The sequence shown here is derived from an EMBL/GenBank/DDBJ whole genome shotgun (WGS) entry which is preliminary data.</text>
</comment>
<sequence length="382" mass="43171">EIKTQSVQVDSIRYVVKKTRLNTEIWLSAPATTTETDKGIYVRKHGTDDLPTSTDTRRIVEGKFKSPSNADVPEKILQEYFINECNALRALNLCRTRGVIWRKVLQLQPRRAYVMLTDCRVISIFKGFPAIGWRYLVTIMECSPDKLGWMEPSLNFGLDTVTLVRPINTGRTSVVYEGKLNDKMFVGGKNVLKALSSLKSPHLQTLLLDGEGILVTTPLCTKVNNLRKEDIGNIINTLKVVHSKFNLVHMDLRKYNFLRNDKGDILIIDWGYNAVIGETVNFACVLECMPDDILASLANGGRTTYSAKIDLICLARAFYLMLHKPPNAERISFGGNPDISSRAQNILAFWGSNAKSELWDRIFQDAKGLKYEGVIEELEKFF</sequence>
<dbReference type="SUPFAM" id="SSF56112">
    <property type="entry name" value="Protein kinase-like (PK-like)"/>
    <property type="match status" value="1"/>
</dbReference>
<evidence type="ECO:0000256" key="6">
    <source>
        <dbReference type="ARBA" id="ARBA00022840"/>
    </source>
</evidence>
<keyword evidence="4" id="KW-0547">Nucleotide-binding</keyword>
<dbReference type="PROSITE" id="PS50011">
    <property type="entry name" value="PROTEIN_KINASE_DOM"/>
    <property type="match status" value="1"/>
</dbReference>